<organism evidence="2 3">
    <name type="scientific">Smittium culicis</name>
    <dbReference type="NCBI Taxonomy" id="133412"/>
    <lineage>
        <taxon>Eukaryota</taxon>
        <taxon>Fungi</taxon>
        <taxon>Fungi incertae sedis</taxon>
        <taxon>Zoopagomycota</taxon>
        <taxon>Kickxellomycotina</taxon>
        <taxon>Harpellomycetes</taxon>
        <taxon>Harpellales</taxon>
        <taxon>Legeriomycetaceae</taxon>
        <taxon>Smittium</taxon>
    </lineage>
</organism>
<dbReference type="EMBL" id="LSSM01003692">
    <property type="protein sequence ID" value="OMJ17090.1"/>
    <property type="molecule type" value="Genomic_DNA"/>
</dbReference>
<gene>
    <name evidence="2" type="ORF">AYI69_g7565</name>
</gene>
<accession>A0A1R1XR21</accession>
<keyword evidence="3" id="KW-1185">Reference proteome</keyword>
<reference evidence="3" key="1">
    <citation type="submission" date="2017-01" db="EMBL/GenBank/DDBJ databases">
        <authorList>
            <person name="Wang Y."/>
            <person name="White M."/>
            <person name="Kvist S."/>
            <person name="Moncalvo J.-M."/>
        </authorList>
    </citation>
    <scope>NUCLEOTIDE SEQUENCE [LARGE SCALE GENOMIC DNA]</scope>
    <source>
        <strain evidence="3">ID-206-W2</strain>
    </source>
</reference>
<dbReference type="Pfam" id="PF00995">
    <property type="entry name" value="Sec1"/>
    <property type="match status" value="1"/>
</dbReference>
<dbReference type="PANTHER" id="PTHR11679">
    <property type="entry name" value="VESICLE PROTEIN SORTING-ASSOCIATED"/>
    <property type="match status" value="1"/>
</dbReference>
<dbReference type="Proteomes" id="UP000187429">
    <property type="component" value="Unassembled WGS sequence"/>
</dbReference>
<evidence type="ECO:0000256" key="1">
    <source>
        <dbReference type="ARBA" id="ARBA00009884"/>
    </source>
</evidence>
<proteinExistence type="inferred from homology"/>
<evidence type="ECO:0000313" key="3">
    <source>
        <dbReference type="Proteomes" id="UP000187429"/>
    </source>
</evidence>
<protein>
    <submittedName>
        <fullName evidence="2">Protein transport Sec1a</fullName>
    </submittedName>
</protein>
<comment type="caution">
    <text evidence="2">The sequence shown here is derived from an EMBL/GenBank/DDBJ whole genome shotgun (WGS) entry which is preliminary data.</text>
</comment>
<dbReference type="Gene3D" id="3.90.830.10">
    <property type="entry name" value="Syntaxin Binding Protein 1, Chain A, domain 2"/>
    <property type="match status" value="1"/>
</dbReference>
<sequence>MDLTTPLLHDFYYESMVMDLVEPEKIKKDLKKSIDEVSGNNVEFILQENDPVWNKFRYDHISDAMRGLAKDFKIFKSENKLFEKIQSRINSSIGIRKNGTDSLNTSESNLQQLVEAVSRLPDFNTSVGYYSLHIELMRYVMSIFNSQGIEDIANTKFHNKLFVKC</sequence>
<dbReference type="AlphaFoldDB" id="A0A1R1XR21"/>
<evidence type="ECO:0000313" key="2">
    <source>
        <dbReference type="EMBL" id="OMJ17090.1"/>
    </source>
</evidence>
<dbReference type="SUPFAM" id="SSF56815">
    <property type="entry name" value="Sec1/munc18-like (SM) proteins"/>
    <property type="match status" value="1"/>
</dbReference>
<dbReference type="InterPro" id="IPR036045">
    <property type="entry name" value="Sec1-like_sf"/>
</dbReference>
<dbReference type="InterPro" id="IPR001619">
    <property type="entry name" value="Sec1-like"/>
</dbReference>
<dbReference type="InterPro" id="IPR043127">
    <property type="entry name" value="Sec-1-like_dom3a"/>
</dbReference>
<dbReference type="GO" id="GO:0016192">
    <property type="term" value="P:vesicle-mediated transport"/>
    <property type="evidence" value="ECO:0007669"/>
    <property type="project" value="InterPro"/>
</dbReference>
<comment type="similarity">
    <text evidence="1">Belongs to the STXBP/unc-18/SEC1 family.</text>
</comment>
<dbReference type="OrthoDB" id="2228at2759"/>
<name>A0A1R1XR21_9FUNG</name>